<evidence type="ECO:0000256" key="1">
    <source>
        <dbReference type="ARBA" id="ARBA00022723"/>
    </source>
</evidence>
<dbReference type="InterPro" id="IPR027417">
    <property type="entry name" value="P-loop_NTPase"/>
</dbReference>
<evidence type="ECO:0000313" key="7">
    <source>
        <dbReference type="EMBL" id="KSA00700.1"/>
    </source>
</evidence>
<dbReference type="InterPro" id="IPR052279">
    <property type="entry name" value="EngB_GTPase"/>
</dbReference>
<dbReference type="GO" id="GO:0005739">
    <property type="term" value="C:mitochondrion"/>
    <property type="evidence" value="ECO:0007669"/>
    <property type="project" value="TreeGrafter"/>
</dbReference>
<dbReference type="EMBL" id="LMYN01000077">
    <property type="protein sequence ID" value="KSA00700.1"/>
    <property type="molecule type" value="Genomic_DNA"/>
</dbReference>
<dbReference type="GeneID" id="26840528"/>
<evidence type="ECO:0000256" key="5">
    <source>
        <dbReference type="SAM" id="MobiDB-lite"/>
    </source>
</evidence>
<keyword evidence="3" id="KW-0460">Magnesium</keyword>
<dbReference type="AlphaFoldDB" id="A0A0V1PXA9"/>
<keyword evidence="2" id="KW-0547">Nucleotide-binding</keyword>
<dbReference type="InterPro" id="IPR030393">
    <property type="entry name" value="G_ENGB_dom"/>
</dbReference>
<protein>
    <recommendedName>
        <fullName evidence="6">EngB-type G domain-containing protein</fullName>
    </recommendedName>
</protein>
<dbReference type="RefSeq" id="XP_015466802.1">
    <property type="nucleotide sequence ID" value="XM_015612348.1"/>
</dbReference>
<dbReference type="PANTHER" id="PTHR46498:SF1">
    <property type="entry name" value="GTP-BINDING PROTEIN 8"/>
    <property type="match status" value="1"/>
</dbReference>
<keyword evidence="8" id="KW-1185">Reference proteome</keyword>
<feature type="domain" description="EngB-type G" evidence="6">
    <location>
        <begin position="159"/>
        <end position="320"/>
    </location>
</feature>
<dbReference type="OrthoDB" id="391988at2759"/>
<dbReference type="GO" id="GO:0005525">
    <property type="term" value="F:GTP binding"/>
    <property type="evidence" value="ECO:0007669"/>
    <property type="project" value="UniProtKB-KW"/>
</dbReference>
<feature type="region of interest" description="Disordered" evidence="5">
    <location>
        <begin position="36"/>
        <end position="61"/>
    </location>
</feature>
<evidence type="ECO:0000256" key="4">
    <source>
        <dbReference type="ARBA" id="ARBA00023134"/>
    </source>
</evidence>
<dbReference type="GO" id="GO:0046872">
    <property type="term" value="F:metal ion binding"/>
    <property type="evidence" value="ECO:0007669"/>
    <property type="project" value="UniProtKB-KW"/>
</dbReference>
<keyword evidence="4" id="KW-0342">GTP-binding</keyword>
<evidence type="ECO:0000259" key="6">
    <source>
        <dbReference type="PROSITE" id="PS51706"/>
    </source>
</evidence>
<dbReference type="Proteomes" id="UP000054251">
    <property type="component" value="Unassembled WGS sequence"/>
</dbReference>
<evidence type="ECO:0000313" key="8">
    <source>
        <dbReference type="Proteomes" id="UP000054251"/>
    </source>
</evidence>
<evidence type="ECO:0000256" key="2">
    <source>
        <dbReference type="ARBA" id="ARBA00022741"/>
    </source>
</evidence>
<reference evidence="7 8" key="1">
    <citation type="submission" date="2015-11" db="EMBL/GenBank/DDBJ databases">
        <title>The genome of Debaryomyces fabryi.</title>
        <authorList>
            <person name="Tafer H."/>
            <person name="Lopandic K."/>
        </authorList>
    </citation>
    <scope>NUCLEOTIDE SEQUENCE [LARGE SCALE GENOMIC DNA]</scope>
    <source>
        <strain evidence="7 8">CBS 789</strain>
    </source>
</reference>
<dbReference type="CDD" id="cd01876">
    <property type="entry name" value="YihA_EngB"/>
    <property type="match status" value="1"/>
</dbReference>
<dbReference type="Pfam" id="PF01926">
    <property type="entry name" value="MMR_HSR1"/>
    <property type="match status" value="1"/>
</dbReference>
<dbReference type="Gene3D" id="3.40.50.300">
    <property type="entry name" value="P-loop containing nucleotide triphosphate hydrolases"/>
    <property type="match status" value="1"/>
</dbReference>
<proteinExistence type="predicted"/>
<sequence>MKLIGGVRLTIKLSNSLIFKRSASVDYLVSSLNRTEENKEHKLSSQTTNEIKPSEIPPKDSTKLAISPNQLTDHFRYKEYPKPTRRQISETQALFNNASFKLEWTLDKYEEIPYIKYKRLKEEKTEKLSKVEPYRKTEYHLTQLNSKKTFGIPPEHLKPLPEVLLLGHTNVGKSSLINSLLVNREENKSAKLATEHAFVSKRAGYTKTLNCFNIGNKLRIMDSPGYGEFGELSQGEVITDYITQGQSLRRVFILIDSVKGFQEEDLHIIDFIINEGVSFDLIFTKVDQIIQKFMPAKIISSKHAIKVKSIEDRVKNATLIKHSNKKIIDYFSSMIEESNMSNLVTLPKLFFHNAQTNKFVSARQGYKEIRFEILQSCGLVKEDIKSNSAVINEEAMMKQNALRRKTKVQRLV</sequence>
<name>A0A0V1PXA9_9ASCO</name>
<dbReference type="PROSITE" id="PS51706">
    <property type="entry name" value="G_ENGB"/>
    <property type="match status" value="1"/>
</dbReference>
<dbReference type="PANTHER" id="PTHR46498">
    <property type="entry name" value="GTP-BINDING PROTEIN 8"/>
    <property type="match status" value="1"/>
</dbReference>
<dbReference type="InterPro" id="IPR006073">
    <property type="entry name" value="GTP-bd"/>
</dbReference>
<accession>A0A0V1PXA9</accession>
<organism evidence="7 8">
    <name type="scientific">Debaryomyces fabryi</name>
    <dbReference type="NCBI Taxonomy" id="58627"/>
    <lineage>
        <taxon>Eukaryota</taxon>
        <taxon>Fungi</taxon>
        <taxon>Dikarya</taxon>
        <taxon>Ascomycota</taxon>
        <taxon>Saccharomycotina</taxon>
        <taxon>Pichiomycetes</taxon>
        <taxon>Debaryomycetaceae</taxon>
        <taxon>Debaryomyces</taxon>
    </lineage>
</organism>
<evidence type="ECO:0000256" key="3">
    <source>
        <dbReference type="ARBA" id="ARBA00022842"/>
    </source>
</evidence>
<gene>
    <name evidence="7" type="ORF">AC631_03519</name>
</gene>
<dbReference type="SUPFAM" id="SSF52540">
    <property type="entry name" value="P-loop containing nucleoside triphosphate hydrolases"/>
    <property type="match status" value="1"/>
</dbReference>
<comment type="caution">
    <text evidence="7">The sequence shown here is derived from an EMBL/GenBank/DDBJ whole genome shotgun (WGS) entry which is preliminary data.</text>
</comment>
<keyword evidence="1" id="KW-0479">Metal-binding</keyword>